<dbReference type="Pfam" id="PF00561">
    <property type="entry name" value="Abhydrolase_1"/>
    <property type="match status" value="1"/>
</dbReference>
<comment type="caution">
    <text evidence="3">The sequence shown here is derived from an EMBL/GenBank/DDBJ whole genome shotgun (WGS) entry which is preliminary data.</text>
</comment>
<dbReference type="RefSeq" id="WP_344753185.1">
    <property type="nucleotide sequence ID" value="NZ_BAABAE010000001.1"/>
</dbReference>
<proteinExistence type="predicted"/>
<keyword evidence="4" id="KW-1185">Reference proteome</keyword>
<dbReference type="EMBL" id="BAABAE010000001">
    <property type="protein sequence ID" value="GAA3730736.1"/>
    <property type="molecule type" value="Genomic_DNA"/>
</dbReference>
<dbReference type="PANTHER" id="PTHR43433">
    <property type="entry name" value="HYDROLASE, ALPHA/BETA FOLD FAMILY PROTEIN"/>
    <property type="match status" value="1"/>
</dbReference>
<accession>A0ABP7F6R6</accession>
<evidence type="ECO:0000256" key="1">
    <source>
        <dbReference type="ARBA" id="ARBA00022559"/>
    </source>
</evidence>
<reference evidence="4" key="1">
    <citation type="journal article" date="2019" name="Int. J. Syst. Evol. Microbiol.">
        <title>The Global Catalogue of Microorganisms (GCM) 10K type strain sequencing project: providing services to taxonomists for standard genome sequencing and annotation.</title>
        <authorList>
            <consortium name="The Broad Institute Genomics Platform"/>
            <consortium name="The Broad Institute Genome Sequencing Center for Infectious Disease"/>
            <person name="Wu L."/>
            <person name="Ma J."/>
        </authorList>
    </citation>
    <scope>NUCLEOTIDE SEQUENCE [LARGE SCALE GENOMIC DNA]</scope>
    <source>
        <strain evidence="4">JCM 16949</strain>
    </source>
</reference>
<gene>
    <name evidence="3" type="primary">pcaD</name>
    <name evidence="3" type="ORF">GCM10022239_04150</name>
</gene>
<dbReference type="InterPro" id="IPR029058">
    <property type="entry name" value="AB_hydrolase_fold"/>
</dbReference>
<evidence type="ECO:0000259" key="2">
    <source>
        <dbReference type="Pfam" id="PF00561"/>
    </source>
</evidence>
<name>A0ABP7F6R6_9MICO</name>
<dbReference type="InterPro" id="IPR050471">
    <property type="entry name" value="AB_hydrolase"/>
</dbReference>
<dbReference type="PRINTS" id="PR00111">
    <property type="entry name" value="ABHYDROLASE"/>
</dbReference>
<evidence type="ECO:0000313" key="3">
    <source>
        <dbReference type="EMBL" id="GAA3730736.1"/>
    </source>
</evidence>
<organism evidence="3 4">
    <name type="scientific">Leifsonella bigeumensis</name>
    <dbReference type="NCBI Taxonomy" id="433643"/>
    <lineage>
        <taxon>Bacteria</taxon>
        <taxon>Bacillati</taxon>
        <taxon>Actinomycetota</taxon>
        <taxon>Actinomycetes</taxon>
        <taxon>Micrococcales</taxon>
        <taxon>Microbacteriaceae</taxon>
        <taxon>Leifsonella</taxon>
    </lineage>
</organism>
<dbReference type="Proteomes" id="UP001501004">
    <property type="component" value="Unassembled WGS sequence"/>
</dbReference>
<dbReference type="PRINTS" id="PR00412">
    <property type="entry name" value="EPOXHYDRLASE"/>
</dbReference>
<dbReference type="InterPro" id="IPR000073">
    <property type="entry name" value="AB_hydrolase_1"/>
</dbReference>
<evidence type="ECO:0000313" key="4">
    <source>
        <dbReference type="Proteomes" id="UP001501004"/>
    </source>
</evidence>
<dbReference type="Gene3D" id="3.40.50.1820">
    <property type="entry name" value="alpha/beta hydrolase"/>
    <property type="match status" value="1"/>
</dbReference>
<dbReference type="SUPFAM" id="SSF53474">
    <property type="entry name" value="alpha/beta-Hydrolases"/>
    <property type="match status" value="1"/>
</dbReference>
<feature type="domain" description="AB hydrolase-1" evidence="2">
    <location>
        <begin position="22"/>
        <end position="252"/>
    </location>
</feature>
<keyword evidence="1" id="KW-0560">Oxidoreductase</keyword>
<protein>
    <submittedName>
        <fullName evidence="3">3-oxoadipate enol-lactonase</fullName>
    </submittedName>
</protein>
<sequence>MPHLDVDGASLYYETDGQISSPAVLLIHAGIASLRMWDPQVAALAAGHFVIRFDTRGYGQTETEDVPFSNRADALDLLDHLGVARTTVIGCSRGGSIAIDLAVAHPDRVAGLVTIGSGPSGFPEVELTEREDELFDELDRLYEAQDWEAVARREVELWDFGPNRSAAALDPSFVATAYELNAVNARHAAENPTPIPLEPPAYDRVVDIAVPALVMVGDHDLSPTLAQYEYLVSTIPAADGCRFPDSAHIPSVEQSAEFERVLLEWLGEHNL</sequence>
<keyword evidence="1" id="KW-0575">Peroxidase</keyword>
<dbReference type="InterPro" id="IPR000639">
    <property type="entry name" value="Epox_hydrolase-like"/>
</dbReference>
<dbReference type="PANTHER" id="PTHR43433:SF5">
    <property type="entry name" value="AB HYDROLASE-1 DOMAIN-CONTAINING PROTEIN"/>
    <property type="match status" value="1"/>
</dbReference>